<feature type="compositionally biased region" description="Polar residues" evidence="6">
    <location>
        <begin position="1884"/>
        <end position="1922"/>
    </location>
</feature>
<comment type="similarity">
    <text evidence="2">Belongs to the vir family.</text>
</comment>
<dbReference type="InterPro" id="IPR031801">
    <property type="entry name" value="VIR_N"/>
</dbReference>
<comment type="subcellular location">
    <subcellularLocation>
        <location evidence="1">Nucleus</location>
    </subcellularLocation>
</comment>
<dbReference type="GO" id="GO:0036396">
    <property type="term" value="C:RNA N6-methyladenosine methyltransferase complex"/>
    <property type="evidence" value="ECO:0007669"/>
    <property type="project" value="TreeGrafter"/>
</dbReference>
<dbReference type="Proteomes" id="UP000796880">
    <property type="component" value="Unassembled WGS sequence"/>
</dbReference>
<feature type="region of interest" description="Disordered" evidence="6">
    <location>
        <begin position="1437"/>
        <end position="1508"/>
    </location>
</feature>
<dbReference type="EMBL" id="VOIH02000007">
    <property type="protein sequence ID" value="KAF3442754.1"/>
    <property type="molecule type" value="Genomic_DNA"/>
</dbReference>
<keyword evidence="4" id="KW-0508">mRNA splicing</keyword>
<accession>A0A8K0GZ78</accession>
<evidence type="ECO:0000256" key="2">
    <source>
        <dbReference type="ARBA" id="ARBA00008371"/>
    </source>
</evidence>
<feature type="region of interest" description="Disordered" evidence="6">
    <location>
        <begin position="1574"/>
        <end position="1596"/>
    </location>
</feature>
<organism evidence="8 9">
    <name type="scientific">Rhamnella rubrinervis</name>
    <dbReference type="NCBI Taxonomy" id="2594499"/>
    <lineage>
        <taxon>Eukaryota</taxon>
        <taxon>Viridiplantae</taxon>
        <taxon>Streptophyta</taxon>
        <taxon>Embryophyta</taxon>
        <taxon>Tracheophyta</taxon>
        <taxon>Spermatophyta</taxon>
        <taxon>Magnoliopsida</taxon>
        <taxon>eudicotyledons</taxon>
        <taxon>Gunneridae</taxon>
        <taxon>Pentapetalae</taxon>
        <taxon>rosids</taxon>
        <taxon>fabids</taxon>
        <taxon>Rosales</taxon>
        <taxon>Rhamnaceae</taxon>
        <taxon>rhamnoid group</taxon>
        <taxon>Rhamneae</taxon>
        <taxon>Rhamnella</taxon>
    </lineage>
</organism>
<reference evidence="8" key="1">
    <citation type="submission" date="2020-03" db="EMBL/GenBank/DDBJ databases">
        <title>A high-quality chromosome-level genome assembly of a woody plant with both climbing and erect habits, Rhamnella rubrinervis.</title>
        <authorList>
            <person name="Lu Z."/>
            <person name="Yang Y."/>
            <person name="Zhu X."/>
            <person name="Sun Y."/>
        </authorList>
    </citation>
    <scope>NUCLEOTIDE SEQUENCE</scope>
    <source>
        <strain evidence="8">BYM</strain>
        <tissue evidence="8">Leaf</tissue>
    </source>
</reference>
<dbReference type="OrthoDB" id="2011702at2759"/>
<dbReference type="InterPro" id="IPR026736">
    <property type="entry name" value="Virilizer"/>
</dbReference>
<evidence type="ECO:0000256" key="3">
    <source>
        <dbReference type="ARBA" id="ARBA00022664"/>
    </source>
</evidence>
<keyword evidence="5" id="KW-0539">Nucleus</keyword>
<protein>
    <recommendedName>
        <fullName evidence="7">Virilizer N-terminal domain-containing protein</fullName>
    </recommendedName>
</protein>
<evidence type="ECO:0000259" key="7">
    <source>
        <dbReference type="Pfam" id="PF15912"/>
    </source>
</evidence>
<dbReference type="PANTHER" id="PTHR23185:SF0">
    <property type="entry name" value="PROTEIN VIRILIZER HOMOLOG"/>
    <property type="match status" value="1"/>
</dbReference>
<dbReference type="Pfam" id="PF15912">
    <property type="entry name" value="VIR_N"/>
    <property type="match status" value="1"/>
</dbReference>
<sequence>MGRPEPCVLFAQTFVHPHLDEYVDEVLFAEPIVITACEFLEQNASSTSQAVTLVGATSPPSFALEVFVQCEGETRFRRLCQPFLYSHSSSNVLEVEAVVTNHLVVRGSYRSLSLIIYGNTAEDLGQFNIEFDDSSITNLVTSAEGKLEDLPLALHSTNLTIEDSISPLKALSLPLPASDISTEAKQFLQLILKVWEYPNLGDGLHEIVSTVVSAASSYVTHAWGRSSDQQKLQSIINQAKKELLELFQHESKDELTELLVDGRYLDSEADLGTSKQLVDILSRYFCFNRESSSVRYHQISQSTKVNMGLSVALILCSGRESCFHFVNSGGMEQLAHVFCHMQSSTATTLLLIGVVEQATRYSFGCEGFLGWWPREDENIPSGTSEAYNRLLKLLLQKPRHDVASLATYVLHRLRFYEVVLRYECAVLSVLGGLSTVGRFTNVTLDMLISAKMQLKKLLKLMNSRGPIEDPSPAACATRLLNLGETEGLLSYKATCSLIASSHCCFSNWDVDSHFLALLKERGFLPLSVALLSSSMLRSEVGHIKDIFMDIASSIEAIILSLLFCRSGLVFLLQHPELSAMVICALRGADDLNKDVCVPLRYASVLISKGFVCSPREVGMILGVHVRVVNAIDRLLTSAPHSEEFLWVLWELCALARSDCGQQALLALGYFPEAVSILIEALHSAKEPEPVAKSSGALPINLAIFHSAAEIFEVIVTDSTASSLNSWIGHAMELHRALHSSSPGSNRKDAPTRLLEWIDAGVVYHKNGAIGLLRYAAVLASGGDAHLSSTTTIVSDLTDLENIIGDTFSGSDVNVTENLGKFISEKTFDGVTLRDSSVAQLTTALRILAFISENSAIAAALYDEGAITVIYTVLVNCRFMLERSSNNYDYLVDEGTECNSTSDLLLERNREQSLVDLLVPSLVLLINLLQKLQEAEEQHRNTKLMNALVRLHREVSPKLAACAADLSTANPDSALGFGAICHLVAAAFACWPVYGWTPGLFHSLLASVQATSSLALGPKETCSLLCLLNDLFPEEGVWLWKNEMPLLSALRTLSVGTLLGPQKERQVNWYLQPVHLEKLLGQLTPQLGKIAQIIQHYAISSLVVIQDMLRVFVIRIAYQKAENCSVLLRPILSWISDHVSDSYSLSEMDTYKVSRYLDFLASLLEHPHAKVLLLKEGVFQVLITVLGRSFVAANSDGRQSLDSANSATFGFTILSWCLPVFKSFSLLCDSRTSTHQAVRHDLHNSEILSSEDCLLMLAYLLKFCQVLPVGKELLACLMAFKELGSCDKGRSSLSFCMDGKSLNLDQVVAVKFLFGLPNDTNAADGVPEENVVCINKLTSILSSKIAADDYVGNYEMRPLNQVLDSVKSLALLLQRPASSVRVDDIFPSGFPVSADDVLVSLKIHPMSDGSADRSEDYLCLGGLREKFLWECPETLPDRFSQTSPSVKRKVPSVEGPNRRSRGENSPAEITAQNARGLGASTAPSGPTRRDTFRQRKPNTSRPPSMHVDDYIARERNVDSATNSNVIAVQRIGATGGRPPSIHVDEFMARQRERQNPASAVVGDVAPQAKIAASVSDTAIEKPNKSKELKTDPDDDLHGIDIVFDGEESESDDKLPFLQPDDNLQQSAPLIIEQNSPHSIVEETESDVNEGSQFSHMGTPLTSNMDENTHSEFSSRMSISRPEVPLTREPSISSGKKYFDQADDLKNVNTVKTSNGFDSAIATNSPRFPGSVYNNVSGSSAQLLVDSRMTSQNFYPKNGPLPAGNVPIATGSQGLYDQRFLPNQPPLPPMPPPLTVAPVISSDLAPSQSSPFVNSMTDLQQPFPTAFQVHAEYLSAFNNNSTSIGSSSLPMPDPKYSRTSISSPGGSVRPLPPLPPTPPPYLSSPYNITSNKTSAPQSSVYNQTSVGTTELSQSTTPDTRLGSLSASGARINTYPPPVLPHLVFRPGSIPANFFGNMPSQHPAENILQNLSMPHSSVQSIHSAAQLQPLQPPQLPRPPQPPPHLRPPVQASQQLELGAPLQSNVQMQMPSLQMLQQPQVPSMHMFHQSQQQDVSHPQQQLQQQQQHVEHAPPVMTTTVDNASQQQDSGMSLQDYFKSPEAIRSLLSDKDKLCQLLEQHPKLMQMLQICWF</sequence>
<evidence type="ECO:0000313" key="8">
    <source>
        <dbReference type="EMBL" id="KAF3442754.1"/>
    </source>
</evidence>
<feature type="region of interest" description="Disordered" evidence="6">
    <location>
        <begin position="1673"/>
        <end position="1693"/>
    </location>
</feature>
<name>A0A8K0GZ78_9ROSA</name>
<dbReference type="GO" id="GO:0006397">
    <property type="term" value="P:mRNA processing"/>
    <property type="evidence" value="ECO:0007669"/>
    <property type="project" value="UniProtKB-KW"/>
</dbReference>
<evidence type="ECO:0000256" key="6">
    <source>
        <dbReference type="SAM" id="MobiDB-lite"/>
    </source>
</evidence>
<feature type="region of interest" description="Disordered" evidence="6">
    <location>
        <begin position="1841"/>
        <end position="1922"/>
    </location>
</feature>
<proteinExistence type="inferred from homology"/>
<evidence type="ECO:0000256" key="5">
    <source>
        <dbReference type="ARBA" id="ARBA00023242"/>
    </source>
</evidence>
<dbReference type="GO" id="GO:0005634">
    <property type="term" value="C:nucleus"/>
    <property type="evidence" value="ECO:0007669"/>
    <property type="project" value="UniProtKB-SubCell"/>
</dbReference>
<feature type="compositionally biased region" description="Basic and acidic residues" evidence="6">
    <location>
        <begin position="1577"/>
        <end position="1596"/>
    </location>
</feature>
<gene>
    <name evidence="8" type="ORF">FNV43_RR16671</name>
</gene>
<evidence type="ECO:0000256" key="4">
    <source>
        <dbReference type="ARBA" id="ARBA00023187"/>
    </source>
</evidence>
<dbReference type="GO" id="GO:0003723">
    <property type="term" value="F:RNA binding"/>
    <property type="evidence" value="ECO:0007669"/>
    <property type="project" value="TreeGrafter"/>
</dbReference>
<feature type="domain" description="Virilizer N-terminal" evidence="7">
    <location>
        <begin position="8"/>
        <end position="121"/>
    </location>
</feature>
<comment type="caution">
    <text evidence="8">The sequence shown here is derived from an EMBL/GenBank/DDBJ whole genome shotgun (WGS) entry which is preliminary data.</text>
</comment>
<dbReference type="PANTHER" id="PTHR23185">
    <property type="entry name" value="PROTEIN VIRILIZER HOMOLOG"/>
    <property type="match status" value="1"/>
</dbReference>
<feature type="compositionally biased region" description="Pro residues" evidence="6">
    <location>
        <begin position="1868"/>
        <end position="1880"/>
    </location>
</feature>
<feature type="compositionally biased region" description="Pro residues" evidence="6">
    <location>
        <begin position="1987"/>
        <end position="2003"/>
    </location>
</feature>
<feature type="region of interest" description="Disordered" evidence="6">
    <location>
        <begin position="1986"/>
        <end position="2007"/>
    </location>
</feature>
<dbReference type="GO" id="GO:0008380">
    <property type="term" value="P:RNA splicing"/>
    <property type="evidence" value="ECO:0007669"/>
    <property type="project" value="UniProtKB-KW"/>
</dbReference>
<keyword evidence="3" id="KW-0507">mRNA processing</keyword>
<evidence type="ECO:0000313" key="9">
    <source>
        <dbReference type="Proteomes" id="UP000796880"/>
    </source>
</evidence>
<keyword evidence="9" id="KW-1185">Reference proteome</keyword>
<evidence type="ECO:0000256" key="1">
    <source>
        <dbReference type="ARBA" id="ARBA00004123"/>
    </source>
</evidence>